<proteinExistence type="predicted"/>
<feature type="transmembrane region" description="Helical" evidence="2">
    <location>
        <begin position="39"/>
        <end position="58"/>
    </location>
</feature>
<feature type="region of interest" description="Disordered" evidence="1">
    <location>
        <begin position="1"/>
        <end position="30"/>
    </location>
</feature>
<dbReference type="KEGG" id="vin:AKJ08_2257"/>
<keyword evidence="4" id="KW-1185">Reference proteome</keyword>
<evidence type="ECO:0000256" key="1">
    <source>
        <dbReference type="SAM" id="MobiDB-lite"/>
    </source>
</evidence>
<organism evidence="3 4">
    <name type="scientific">Vulgatibacter incomptus</name>
    <dbReference type="NCBI Taxonomy" id="1391653"/>
    <lineage>
        <taxon>Bacteria</taxon>
        <taxon>Pseudomonadati</taxon>
        <taxon>Myxococcota</taxon>
        <taxon>Myxococcia</taxon>
        <taxon>Myxococcales</taxon>
        <taxon>Cystobacterineae</taxon>
        <taxon>Vulgatibacteraceae</taxon>
        <taxon>Vulgatibacter</taxon>
    </lineage>
</organism>
<dbReference type="EMBL" id="CP012332">
    <property type="protein sequence ID" value="AKU91870.1"/>
    <property type="molecule type" value="Genomic_DNA"/>
</dbReference>
<dbReference type="RefSeq" id="WP_050726119.1">
    <property type="nucleotide sequence ID" value="NZ_CP012332.1"/>
</dbReference>
<evidence type="ECO:0000313" key="3">
    <source>
        <dbReference type="EMBL" id="AKU91870.1"/>
    </source>
</evidence>
<accession>A0A0K1PEC6</accession>
<keyword evidence="2" id="KW-1133">Transmembrane helix</keyword>
<dbReference type="STRING" id="1391653.AKJ08_2257"/>
<dbReference type="Proteomes" id="UP000055590">
    <property type="component" value="Chromosome"/>
</dbReference>
<protein>
    <recommendedName>
        <fullName evidence="5">Cell division protein FtsL</fullName>
    </recommendedName>
</protein>
<dbReference type="OrthoDB" id="5298556at2"/>
<reference evidence="3 4" key="1">
    <citation type="submission" date="2015-08" db="EMBL/GenBank/DDBJ databases">
        <authorList>
            <person name="Babu N.S."/>
            <person name="Beckwith C.J."/>
            <person name="Beseler K.G."/>
            <person name="Brison A."/>
            <person name="Carone J.V."/>
            <person name="Caskin T.P."/>
            <person name="Diamond M."/>
            <person name="Durham M.E."/>
            <person name="Foxe J.M."/>
            <person name="Go M."/>
            <person name="Henderson B.A."/>
            <person name="Jones I.B."/>
            <person name="McGettigan J.A."/>
            <person name="Micheletti S.J."/>
            <person name="Nasrallah M.E."/>
            <person name="Ortiz D."/>
            <person name="Piller C.R."/>
            <person name="Privatt S.R."/>
            <person name="Schneider S.L."/>
            <person name="Sharp S."/>
            <person name="Smith T.C."/>
            <person name="Stanton J.D."/>
            <person name="Ullery H.E."/>
            <person name="Wilson R.J."/>
            <person name="Serrano M.G."/>
            <person name="Buck G."/>
            <person name="Lee V."/>
            <person name="Wang Y."/>
            <person name="Carvalho R."/>
            <person name="Voegtly L."/>
            <person name="Shi R."/>
            <person name="Duckworth R."/>
            <person name="Johnson A."/>
            <person name="Loviza R."/>
            <person name="Walstead R."/>
            <person name="Shah Z."/>
            <person name="Kiflezghi M."/>
            <person name="Wade K."/>
            <person name="Ball S.L."/>
            <person name="Bradley K.W."/>
            <person name="Asai D.J."/>
            <person name="Bowman C.A."/>
            <person name="Russell D.A."/>
            <person name="Pope W.H."/>
            <person name="Jacobs-Sera D."/>
            <person name="Hendrix R.W."/>
            <person name="Hatfull G.F."/>
        </authorList>
    </citation>
    <scope>NUCLEOTIDE SEQUENCE [LARGE SCALE GENOMIC DNA]</scope>
    <source>
        <strain evidence="3 4">DSM 27710</strain>
    </source>
</reference>
<evidence type="ECO:0000256" key="2">
    <source>
        <dbReference type="SAM" id="Phobius"/>
    </source>
</evidence>
<evidence type="ECO:0000313" key="4">
    <source>
        <dbReference type="Proteomes" id="UP000055590"/>
    </source>
</evidence>
<feature type="compositionally biased region" description="Basic residues" evidence="1">
    <location>
        <begin position="16"/>
        <end position="30"/>
    </location>
</feature>
<sequence length="126" mass="13612">MSAHSAHDAVLPAPRGSHRGASRPKRSRKLRGAVETRGVLADLLVFAVLCVVASIFAWTRIEGTMAGYDLSRVQAEHSDLLREQNALRIELATRKGAKRIEANARGKLGMVEPAPDRIVPIPGAAR</sequence>
<name>A0A0K1PEC6_9BACT</name>
<evidence type="ECO:0008006" key="5">
    <source>
        <dbReference type="Google" id="ProtNLM"/>
    </source>
</evidence>
<keyword evidence="2" id="KW-0472">Membrane</keyword>
<dbReference type="AlphaFoldDB" id="A0A0K1PEC6"/>
<gene>
    <name evidence="3" type="ORF">AKJ08_2257</name>
</gene>
<keyword evidence="2" id="KW-0812">Transmembrane</keyword>